<feature type="domain" description="CBS" evidence="3">
    <location>
        <begin position="10"/>
        <end position="67"/>
    </location>
</feature>
<evidence type="ECO:0000313" key="5">
    <source>
        <dbReference type="Proteomes" id="UP001597076"/>
    </source>
</evidence>
<dbReference type="RefSeq" id="WP_390285015.1">
    <property type="nucleotide sequence ID" value="NZ_JBHUDI010000003.1"/>
</dbReference>
<dbReference type="InterPro" id="IPR051257">
    <property type="entry name" value="Diverse_CBS-Domain"/>
</dbReference>
<dbReference type="InterPro" id="IPR046342">
    <property type="entry name" value="CBS_dom_sf"/>
</dbReference>
<name>A0ABD6BDW1_9EURY</name>
<comment type="caution">
    <text evidence="4">The sequence shown here is derived from an EMBL/GenBank/DDBJ whole genome shotgun (WGS) entry which is preliminary data.</text>
</comment>
<dbReference type="SMART" id="SM00116">
    <property type="entry name" value="CBS"/>
    <property type="match status" value="2"/>
</dbReference>
<reference evidence="4 5" key="1">
    <citation type="journal article" date="2019" name="Int. J. Syst. Evol. Microbiol.">
        <title>The Global Catalogue of Microorganisms (GCM) 10K type strain sequencing project: providing services to taxonomists for standard genome sequencing and annotation.</title>
        <authorList>
            <consortium name="The Broad Institute Genomics Platform"/>
            <consortium name="The Broad Institute Genome Sequencing Center for Infectious Disease"/>
            <person name="Wu L."/>
            <person name="Ma J."/>
        </authorList>
    </citation>
    <scope>NUCLEOTIDE SEQUENCE [LARGE SCALE GENOMIC DNA]</scope>
    <source>
        <strain evidence="4 5">CGMCC 1.12230</strain>
    </source>
</reference>
<dbReference type="Pfam" id="PF00571">
    <property type="entry name" value="CBS"/>
    <property type="match status" value="2"/>
</dbReference>
<dbReference type="Gene3D" id="3.10.580.10">
    <property type="entry name" value="CBS-domain"/>
    <property type="match status" value="1"/>
</dbReference>
<dbReference type="InterPro" id="IPR000644">
    <property type="entry name" value="CBS_dom"/>
</dbReference>
<evidence type="ECO:0000259" key="3">
    <source>
        <dbReference type="PROSITE" id="PS51371"/>
    </source>
</evidence>
<dbReference type="EMBL" id="JBHUDI010000003">
    <property type="protein sequence ID" value="MFD1562939.1"/>
    <property type="molecule type" value="Genomic_DNA"/>
</dbReference>
<dbReference type="PROSITE" id="PS51371">
    <property type="entry name" value="CBS"/>
    <property type="match status" value="2"/>
</dbReference>
<keyword evidence="1 2" id="KW-0129">CBS domain</keyword>
<feature type="domain" description="CBS" evidence="3">
    <location>
        <begin position="76"/>
        <end position="131"/>
    </location>
</feature>
<gene>
    <name evidence="4" type="ORF">ACFR99_05185</name>
</gene>
<evidence type="ECO:0000313" key="4">
    <source>
        <dbReference type="EMBL" id="MFD1562939.1"/>
    </source>
</evidence>
<dbReference type="Proteomes" id="UP001597076">
    <property type="component" value="Unassembled WGS sequence"/>
</dbReference>
<accession>A0ABD6BDW1</accession>
<evidence type="ECO:0000256" key="1">
    <source>
        <dbReference type="ARBA" id="ARBA00023122"/>
    </source>
</evidence>
<sequence length="142" mass="15362">MIDQPVGDVMTRSVRTISRETPACDVAVLFAEHNIGSTVVVAPETGEVTGIVTESDIMQQVAAGADIESVRVDSFLSAPVITIDSSESIHTAADVMKEHSIRRLPVVDDGDLVGILTTTNLTHYLPRLRNTILRDRNEHSGQ</sequence>
<dbReference type="PANTHER" id="PTHR43080">
    <property type="entry name" value="CBS DOMAIN-CONTAINING PROTEIN CBSX3, MITOCHONDRIAL"/>
    <property type="match status" value="1"/>
</dbReference>
<dbReference type="AlphaFoldDB" id="A0ABD6BDW1"/>
<dbReference type="PANTHER" id="PTHR43080:SF2">
    <property type="entry name" value="CBS DOMAIN-CONTAINING PROTEIN"/>
    <property type="match status" value="1"/>
</dbReference>
<protein>
    <submittedName>
        <fullName evidence="4">Cyclic nucleotide-binding/CBS domain-containing protein</fullName>
    </submittedName>
</protein>
<keyword evidence="5" id="KW-1185">Reference proteome</keyword>
<organism evidence="4 5">
    <name type="scientific">Haloarchaeobius amylolyticus</name>
    <dbReference type="NCBI Taxonomy" id="1198296"/>
    <lineage>
        <taxon>Archaea</taxon>
        <taxon>Methanobacteriati</taxon>
        <taxon>Methanobacteriota</taxon>
        <taxon>Stenosarchaea group</taxon>
        <taxon>Halobacteria</taxon>
        <taxon>Halobacteriales</taxon>
        <taxon>Halorubellaceae</taxon>
        <taxon>Haloarchaeobius</taxon>
    </lineage>
</organism>
<evidence type="ECO:0000256" key="2">
    <source>
        <dbReference type="PROSITE-ProRule" id="PRU00703"/>
    </source>
</evidence>
<proteinExistence type="predicted"/>
<dbReference type="SUPFAM" id="SSF54631">
    <property type="entry name" value="CBS-domain pair"/>
    <property type="match status" value="1"/>
</dbReference>